<organism evidence="2 3">
    <name type="scientific">Streptomyces bottropensis ATCC 25435</name>
    <dbReference type="NCBI Taxonomy" id="1054862"/>
    <lineage>
        <taxon>Bacteria</taxon>
        <taxon>Bacillati</taxon>
        <taxon>Actinomycetota</taxon>
        <taxon>Actinomycetes</taxon>
        <taxon>Kitasatosporales</taxon>
        <taxon>Streptomycetaceae</taxon>
        <taxon>Streptomyces</taxon>
    </lineage>
</organism>
<name>M3E4U0_9ACTN</name>
<protein>
    <submittedName>
        <fullName evidence="2">Uncharacterized protein</fullName>
    </submittedName>
</protein>
<dbReference type="EMBL" id="KB405097">
    <property type="protein sequence ID" value="EMF50961.1"/>
    <property type="molecule type" value="Genomic_DNA"/>
</dbReference>
<dbReference type="AlphaFoldDB" id="M3E4U0"/>
<dbReference type="Proteomes" id="UP000030760">
    <property type="component" value="Unassembled WGS sequence"/>
</dbReference>
<reference evidence="3" key="1">
    <citation type="journal article" date="2013" name="Genome Announc.">
        <title>Draft Genome Sequence of Streptomyces bottropensis ATCC 25435, a Bottromycin-Producing Actinomycete.</title>
        <authorList>
            <person name="Zhang H."/>
            <person name="Zhou W."/>
            <person name="Zhuang Y."/>
            <person name="Liang X."/>
            <person name="Liu T."/>
        </authorList>
    </citation>
    <scope>NUCLEOTIDE SEQUENCE [LARGE SCALE GENOMIC DNA]</scope>
    <source>
        <strain evidence="3">ATCC 25435</strain>
    </source>
</reference>
<proteinExistence type="predicted"/>
<gene>
    <name evidence="2" type="ORF">SBD_7678</name>
</gene>
<evidence type="ECO:0000313" key="3">
    <source>
        <dbReference type="Proteomes" id="UP000030760"/>
    </source>
</evidence>
<sequence length="38" mass="4194">MLAWLVTSKRRDTPITVDAHGHLDDAESADHLIPPGEK</sequence>
<evidence type="ECO:0000256" key="1">
    <source>
        <dbReference type="SAM" id="MobiDB-lite"/>
    </source>
</evidence>
<feature type="region of interest" description="Disordered" evidence="1">
    <location>
        <begin position="17"/>
        <end position="38"/>
    </location>
</feature>
<accession>M3E4U0</accession>
<evidence type="ECO:0000313" key="2">
    <source>
        <dbReference type="EMBL" id="EMF50961.1"/>
    </source>
</evidence>